<evidence type="ECO:0000313" key="1">
    <source>
        <dbReference type="EMBL" id="BCU02806.1"/>
    </source>
</evidence>
<name>A0A811BPA5_9VIRU</name>
<dbReference type="EMBL" id="LC625835">
    <property type="protein sequence ID" value="BCU02806.1"/>
    <property type="molecule type" value="Genomic_DNA"/>
</dbReference>
<organism evidence="1 2">
    <name type="scientific">Pandoravirus japonicus</name>
    <dbReference type="NCBI Taxonomy" id="2823154"/>
    <lineage>
        <taxon>Viruses</taxon>
        <taxon>Pandoravirus</taxon>
    </lineage>
</organism>
<accession>A0A811BPA5</accession>
<dbReference type="Proteomes" id="UP001253637">
    <property type="component" value="Segment"/>
</dbReference>
<reference evidence="1" key="1">
    <citation type="submission" date="2021-04" db="EMBL/GenBank/DDBJ databases">
        <title>Draft Genome Sequence of Pandoravirus japonicus, Isolated from the Sabaishi River of Niigata, Japan.</title>
        <authorList>
            <person name="Hosokawa N."/>
            <person name="Takahashi H."/>
            <person name="Aoki K."/>
            <person name="Takemura M."/>
        </authorList>
    </citation>
    <scope>NUCLEOTIDE SEQUENCE</scope>
</reference>
<protein>
    <submittedName>
        <fullName evidence="1">Uncharacterized protein</fullName>
    </submittedName>
</protein>
<evidence type="ECO:0000313" key="2">
    <source>
        <dbReference type="Proteomes" id="UP001253637"/>
    </source>
</evidence>
<sequence length="98" mass="10965">MPLTRPRKCSNVIGRWHAPIRHTGLGTRVAPSRLTPLLPHTKTPDKPPGGSFFLFSLYIYNAYPFPNFAAASRVCSLQSVSVISFFSFFLPCVLFHRG</sequence>
<proteinExistence type="predicted"/>